<protein>
    <submittedName>
        <fullName evidence="2">Uncharacterized protein</fullName>
    </submittedName>
</protein>
<keyword evidence="3" id="KW-1185">Reference proteome</keyword>
<dbReference type="EMBL" id="KN837239">
    <property type="protein sequence ID" value="KIJ31606.1"/>
    <property type="molecule type" value="Genomic_DNA"/>
</dbReference>
<organism evidence="2 3">
    <name type="scientific">Sphaerobolus stellatus (strain SS14)</name>
    <dbReference type="NCBI Taxonomy" id="990650"/>
    <lineage>
        <taxon>Eukaryota</taxon>
        <taxon>Fungi</taxon>
        <taxon>Dikarya</taxon>
        <taxon>Basidiomycota</taxon>
        <taxon>Agaricomycotina</taxon>
        <taxon>Agaricomycetes</taxon>
        <taxon>Phallomycetidae</taxon>
        <taxon>Geastrales</taxon>
        <taxon>Sphaerobolaceae</taxon>
        <taxon>Sphaerobolus</taxon>
    </lineage>
</organism>
<evidence type="ECO:0000256" key="1">
    <source>
        <dbReference type="SAM" id="MobiDB-lite"/>
    </source>
</evidence>
<feature type="region of interest" description="Disordered" evidence="1">
    <location>
        <begin position="57"/>
        <end position="101"/>
    </location>
</feature>
<evidence type="ECO:0000313" key="2">
    <source>
        <dbReference type="EMBL" id="KIJ31606.1"/>
    </source>
</evidence>
<proteinExistence type="predicted"/>
<gene>
    <name evidence="2" type="ORF">M422DRAFT_53296</name>
</gene>
<sequence>MPIKPARIGECESEIFNGPLSPLTDMAEELAVLSLRPEHVSPSPQLAEESRDATVIMAPPSYPPSLNPSKWHRGKRKSKRKIDQVEEPESVDGKRSRTEMPRWKMHNSSYTLVSHIDLADLEDREQVPIKLSDASEIFTADIAERVVADEPATETEPQTGKIGSKVKLKGRVPEVDIKEDIHLIRHVLLDDGMFHKEEKVFKVSWPASTGADREIFWRILGHSCPATVEDVTRVIDDIPADSKAPPKVRDAPPSTIPKPEILPIEYFRCLEKRRFSPQEYEKCEEQLATRPCLILSPRTRTEVDEAYEPPILDIDDISSRLRIDVNLKQEAHELDTMTS</sequence>
<name>A0A0C9V221_SPHS4</name>
<dbReference type="HOGENOM" id="CLU_819324_0_0_1"/>
<dbReference type="AlphaFoldDB" id="A0A0C9V221"/>
<evidence type="ECO:0000313" key="3">
    <source>
        <dbReference type="Proteomes" id="UP000054279"/>
    </source>
</evidence>
<dbReference type="Proteomes" id="UP000054279">
    <property type="component" value="Unassembled WGS sequence"/>
</dbReference>
<feature type="compositionally biased region" description="Basic residues" evidence="1">
    <location>
        <begin position="70"/>
        <end position="80"/>
    </location>
</feature>
<reference evidence="2 3" key="1">
    <citation type="submission" date="2014-06" db="EMBL/GenBank/DDBJ databases">
        <title>Evolutionary Origins and Diversification of the Mycorrhizal Mutualists.</title>
        <authorList>
            <consortium name="DOE Joint Genome Institute"/>
            <consortium name="Mycorrhizal Genomics Consortium"/>
            <person name="Kohler A."/>
            <person name="Kuo A."/>
            <person name="Nagy L.G."/>
            <person name="Floudas D."/>
            <person name="Copeland A."/>
            <person name="Barry K.W."/>
            <person name="Cichocki N."/>
            <person name="Veneault-Fourrey C."/>
            <person name="LaButti K."/>
            <person name="Lindquist E.A."/>
            <person name="Lipzen A."/>
            <person name="Lundell T."/>
            <person name="Morin E."/>
            <person name="Murat C."/>
            <person name="Riley R."/>
            <person name="Ohm R."/>
            <person name="Sun H."/>
            <person name="Tunlid A."/>
            <person name="Henrissat B."/>
            <person name="Grigoriev I.V."/>
            <person name="Hibbett D.S."/>
            <person name="Martin F."/>
        </authorList>
    </citation>
    <scope>NUCLEOTIDE SEQUENCE [LARGE SCALE GENOMIC DNA]</scope>
    <source>
        <strain evidence="2 3">SS14</strain>
    </source>
</reference>
<feature type="compositionally biased region" description="Basic and acidic residues" evidence="1">
    <location>
        <begin position="91"/>
        <end position="101"/>
    </location>
</feature>
<accession>A0A0C9V221</accession>